<dbReference type="Proteomes" id="UP000028542">
    <property type="component" value="Unassembled WGS sequence"/>
</dbReference>
<evidence type="ECO:0000313" key="2">
    <source>
        <dbReference type="EMBL" id="KEZ88501.1"/>
    </source>
</evidence>
<feature type="transmembrane region" description="Helical" evidence="1">
    <location>
        <begin position="66"/>
        <end position="85"/>
    </location>
</feature>
<feature type="transmembrane region" description="Helical" evidence="1">
    <location>
        <begin position="126"/>
        <end position="149"/>
    </location>
</feature>
<dbReference type="InterPro" id="IPR014509">
    <property type="entry name" value="YjdF-like"/>
</dbReference>
<gene>
    <name evidence="2" type="ORF">IO99_02355</name>
</gene>
<dbReference type="RefSeq" id="WP_035129697.1">
    <property type="nucleotide sequence ID" value="NZ_JPMD01000002.1"/>
</dbReference>
<dbReference type="EMBL" id="JPMD01000002">
    <property type="protein sequence ID" value="KEZ88501.1"/>
    <property type="molecule type" value="Genomic_DNA"/>
</dbReference>
<dbReference type="Pfam" id="PF09997">
    <property type="entry name" value="DUF2238"/>
    <property type="match status" value="1"/>
</dbReference>
<dbReference type="eggNOG" id="ENOG5032ZGM">
    <property type="taxonomic scope" value="Bacteria"/>
</dbReference>
<comment type="caution">
    <text evidence="2">The sequence shown here is derived from an EMBL/GenBank/DDBJ whole genome shotgun (WGS) entry which is preliminary data.</text>
</comment>
<keyword evidence="1" id="KW-0812">Transmembrane</keyword>
<keyword evidence="1" id="KW-1133">Transmembrane helix</keyword>
<proteinExistence type="predicted"/>
<feature type="transmembrane region" description="Helical" evidence="1">
    <location>
        <begin position="91"/>
        <end position="114"/>
    </location>
</feature>
<reference evidence="2 3" key="1">
    <citation type="submission" date="2014-07" db="EMBL/GenBank/DDBJ databases">
        <title>Draft genome of Clostridium sulfidigenes 113A isolated from sediments associated with methane hydrate from Krishna Godavari basin.</title>
        <authorList>
            <person name="Honkalas V.S."/>
            <person name="Dabir A.P."/>
            <person name="Arora P."/>
            <person name="Dhakephalkar P.K."/>
        </authorList>
    </citation>
    <scope>NUCLEOTIDE SEQUENCE [LARGE SCALE GENOMIC DNA]</scope>
    <source>
        <strain evidence="2 3">113A</strain>
    </source>
</reference>
<keyword evidence="3" id="KW-1185">Reference proteome</keyword>
<accession>A0A084JHR7</accession>
<feature type="transmembrane region" description="Helical" evidence="1">
    <location>
        <begin position="7"/>
        <end position="26"/>
    </location>
</feature>
<feature type="transmembrane region" description="Helical" evidence="1">
    <location>
        <begin position="169"/>
        <end position="191"/>
    </location>
</feature>
<feature type="transmembrane region" description="Helical" evidence="1">
    <location>
        <begin position="38"/>
        <end position="59"/>
    </location>
</feature>
<evidence type="ECO:0000256" key="1">
    <source>
        <dbReference type="SAM" id="Phobius"/>
    </source>
</evidence>
<organism evidence="2 3">
    <name type="scientific">Clostridium sulfidigenes</name>
    <dbReference type="NCBI Taxonomy" id="318464"/>
    <lineage>
        <taxon>Bacteria</taxon>
        <taxon>Bacillati</taxon>
        <taxon>Bacillota</taxon>
        <taxon>Clostridia</taxon>
        <taxon>Eubacteriales</taxon>
        <taxon>Clostridiaceae</taxon>
        <taxon>Clostridium</taxon>
    </lineage>
</organism>
<evidence type="ECO:0000313" key="3">
    <source>
        <dbReference type="Proteomes" id="UP000028542"/>
    </source>
</evidence>
<evidence type="ECO:0008006" key="4">
    <source>
        <dbReference type="Google" id="ProtNLM"/>
    </source>
</evidence>
<name>A0A084JHR7_9CLOT</name>
<keyword evidence="1" id="KW-0472">Membrane</keyword>
<dbReference type="AlphaFoldDB" id="A0A084JHR7"/>
<protein>
    <recommendedName>
        <fullName evidence="4">Membrane-spanning protein</fullName>
    </recommendedName>
</protein>
<sequence>MKNTKSSFSLFFKWIFRSILLILFVYYSFVKTDNNSNYISNILLILITSFIPDIILNIFKVKLTSLPDFLLQFFIFLALLLGRMYNMYSILPWWDIFLHFASGALLGFLSLIILKPLIGENNIKTLPPLFIGMYILLFTISGAALWEFWEFAGDQLLGFDSQLNSLTDTMTDMISGSLSGVILSIMGFLHIKNGSFKFLDKFINAIKKSHK</sequence>